<feature type="domain" description="C2" evidence="1">
    <location>
        <begin position="1"/>
        <end position="128"/>
    </location>
</feature>
<keyword evidence="3" id="KW-1185">Reference proteome</keyword>
<dbReference type="PROSITE" id="PS50004">
    <property type="entry name" value="C2"/>
    <property type="match status" value="1"/>
</dbReference>
<dbReference type="Proteomes" id="UP001152561">
    <property type="component" value="Unassembled WGS sequence"/>
</dbReference>
<dbReference type="OrthoDB" id="687396at2759"/>
<accession>A0A9Q1L6K6</accession>
<dbReference type="PANTHER" id="PTHR35503:SF4">
    <property type="entry name" value="C2 DOMAIN-CONTAINING PROTEIN"/>
    <property type="match status" value="1"/>
</dbReference>
<evidence type="ECO:0000313" key="3">
    <source>
        <dbReference type="Proteomes" id="UP001152561"/>
    </source>
</evidence>
<dbReference type="PANTHER" id="PTHR35503">
    <property type="entry name" value="OSJNBA0006M15.15 PROTEIN"/>
    <property type="match status" value="1"/>
</dbReference>
<organism evidence="2 3">
    <name type="scientific">Anisodus acutangulus</name>
    <dbReference type="NCBI Taxonomy" id="402998"/>
    <lineage>
        <taxon>Eukaryota</taxon>
        <taxon>Viridiplantae</taxon>
        <taxon>Streptophyta</taxon>
        <taxon>Embryophyta</taxon>
        <taxon>Tracheophyta</taxon>
        <taxon>Spermatophyta</taxon>
        <taxon>Magnoliopsida</taxon>
        <taxon>eudicotyledons</taxon>
        <taxon>Gunneridae</taxon>
        <taxon>Pentapetalae</taxon>
        <taxon>asterids</taxon>
        <taxon>lamiids</taxon>
        <taxon>Solanales</taxon>
        <taxon>Solanaceae</taxon>
        <taxon>Solanoideae</taxon>
        <taxon>Hyoscyameae</taxon>
        <taxon>Anisodus</taxon>
    </lineage>
</organism>
<evidence type="ECO:0000313" key="2">
    <source>
        <dbReference type="EMBL" id="KAJ8528461.1"/>
    </source>
</evidence>
<sequence length="207" mass="23107">MDNSQNYSSLSCEIQIIRARNVEQISLGRSLFVRCYLSAGEDQRVQINSQEIPSKSTDLFWDESFSLDCSGPQDSINNLKQGSVVFELHSRKVLPILGKVGGSQIMGRAEIPWTSVFESPNMEIVEWAIMGKEKRCLHEDVKLMAVQISMKVSVKETTKVKKNDKLRRSSSWDKSCACMDYCGCNSSNIFSADDYEVFALGAALGAL</sequence>
<comment type="caution">
    <text evidence="2">The sequence shown here is derived from an EMBL/GenBank/DDBJ whole genome shotgun (WGS) entry which is preliminary data.</text>
</comment>
<evidence type="ECO:0000259" key="1">
    <source>
        <dbReference type="PROSITE" id="PS50004"/>
    </source>
</evidence>
<dbReference type="Gene3D" id="2.60.40.150">
    <property type="entry name" value="C2 domain"/>
    <property type="match status" value="1"/>
</dbReference>
<dbReference type="EMBL" id="JAJAGQ010000023">
    <property type="protein sequence ID" value="KAJ8528461.1"/>
    <property type="molecule type" value="Genomic_DNA"/>
</dbReference>
<dbReference type="AlphaFoldDB" id="A0A9Q1L6K6"/>
<reference evidence="3" key="1">
    <citation type="journal article" date="2023" name="Proc. Natl. Acad. Sci. U.S.A.">
        <title>Genomic and structural basis for evolution of tropane alkaloid biosynthesis.</title>
        <authorList>
            <person name="Wanga Y.-J."/>
            <person name="Taina T."/>
            <person name="Yua J.-Y."/>
            <person name="Lia J."/>
            <person name="Xua B."/>
            <person name="Chenc J."/>
            <person name="D'Auriad J.C."/>
            <person name="Huanga J.-P."/>
            <person name="Huanga S.-X."/>
        </authorList>
    </citation>
    <scope>NUCLEOTIDE SEQUENCE [LARGE SCALE GENOMIC DNA]</scope>
    <source>
        <strain evidence="3">cv. KIB-2019</strain>
    </source>
</reference>
<dbReference type="InterPro" id="IPR000008">
    <property type="entry name" value="C2_dom"/>
</dbReference>
<dbReference type="InterPro" id="IPR035892">
    <property type="entry name" value="C2_domain_sf"/>
</dbReference>
<dbReference type="Pfam" id="PF00168">
    <property type="entry name" value="C2"/>
    <property type="match status" value="1"/>
</dbReference>
<proteinExistence type="predicted"/>
<protein>
    <recommendedName>
        <fullName evidence="1">C2 domain-containing protein</fullName>
    </recommendedName>
</protein>
<gene>
    <name evidence="2" type="ORF">K7X08_022153</name>
</gene>
<name>A0A9Q1L6K6_9SOLA</name>
<dbReference type="SUPFAM" id="SSF49562">
    <property type="entry name" value="C2 domain (Calcium/lipid-binding domain, CaLB)"/>
    <property type="match status" value="1"/>
</dbReference>